<feature type="chain" id="PRO_5047230991" description="Surface antigen domain-containing protein" evidence="1">
    <location>
        <begin position="20"/>
        <end position="167"/>
    </location>
</feature>
<dbReference type="Proteomes" id="UP000516134">
    <property type="component" value="Chromosome"/>
</dbReference>
<dbReference type="EMBL" id="CP060780">
    <property type="protein sequence ID" value="QNP42765.1"/>
    <property type="molecule type" value="Genomic_DNA"/>
</dbReference>
<name>A0ABX6T172_9SPHN</name>
<evidence type="ECO:0000313" key="2">
    <source>
        <dbReference type="EMBL" id="QNP42765.1"/>
    </source>
</evidence>
<keyword evidence="1" id="KW-0732">Signal</keyword>
<evidence type="ECO:0000313" key="3">
    <source>
        <dbReference type="Proteomes" id="UP000516134"/>
    </source>
</evidence>
<feature type="signal peptide" evidence="1">
    <location>
        <begin position="1"/>
        <end position="19"/>
    </location>
</feature>
<organism evidence="2 3">
    <name type="scientific">Sphingomonas daechungensis</name>
    <dbReference type="NCBI Taxonomy" id="1176646"/>
    <lineage>
        <taxon>Bacteria</taxon>
        <taxon>Pseudomonadati</taxon>
        <taxon>Pseudomonadota</taxon>
        <taxon>Alphaproteobacteria</taxon>
        <taxon>Sphingomonadales</taxon>
        <taxon>Sphingomonadaceae</taxon>
        <taxon>Sphingomonas</taxon>
    </lineage>
</organism>
<sequence>MLRVMTIAAILLAVPTAPAIPAVQDSAQEQGKCEDTPEKKAKRSMFGSMIGGLTGGILGRAGGVASSLVPVGSLVTDELLKLLDCKEQRQAANATSKALEGGVGTEVSWKSETRQNVTGSSKVTGQQKLADGSQCMTVTDVVIIDGEETTVPKRMCRGKGESGYRKA</sequence>
<evidence type="ECO:0008006" key="4">
    <source>
        <dbReference type="Google" id="ProtNLM"/>
    </source>
</evidence>
<protein>
    <recommendedName>
        <fullName evidence="4">Surface antigen domain-containing protein</fullName>
    </recommendedName>
</protein>
<gene>
    <name evidence="2" type="ORF">H9L15_11705</name>
</gene>
<evidence type="ECO:0000256" key="1">
    <source>
        <dbReference type="SAM" id="SignalP"/>
    </source>
</evidence>
<reference evidence="2 3" key="1">
    <citation type="submission" date="2020-08" db="EMBL/GenBank/DDBJ databases">
        <title>Genome sequence of Sphingomonas daechungensis KACC 18115T.</title>
        <authorList>
            <person name="Hyun D.-W."/>
            <person name="Bae J.-W."/>
        </authorList>
    </citation>
    <scope>NUCLEOTIDE SEQUENCE [LARGE SCALE GENOMIC DNA]</scope>
    <source>
        <strain evidence="2 3">KACC 18115</strain>
    </source>
</reference>
<keyword evidence="3" id="KW-1185">Reference proteome</keyword>
<dbReference type="RefSeq" id="WP_187714197.1">
    <property type="nucleotide sequence ID" value="NZ_BAABJC010000001.1"/>
</dbReference>
<proteinExistence type="predicted"/>
<accession>A0ABX6T172</accession>